<dbReference type="OrthoDB" id="9806973at2"/>
<dbReference type="EMBL" id="QFYS01000001">
    <property type="protein sequence ID" value="RAK68717.1"/>
    <property type="molecule type" value="Genomic_DNA"/>
</dbReference>
<keyword evidence="4" id="KW-1185">Reference proteome</keyword>
<dbReference type="Proteomes" id="UP000249524">
    <property type="component" value="Unassembled WGS sequence"/>
</dbReference>
<dbReference type="AlphaFoldDB" id="A0A328BNX7"/>
<sequence>MRTAPSFFNTADLDGFDARTAALQDPRPHPTEPQLVQLGRSLMTEVLDVVLAGALEDHASTICETLIGGLHAGVQRLERDADREREALANLLHDFDGSEVADVDLQEAKTRADALDVAAAALEFVRDAAAETYGSATGEVWSPWRGSVRGGATSAAQIDAQSALRSREARRRSQTDPGDAVVAFRASPRSDAPEDARRIFDALNWARAEWPDMSLALTDAKGGERLAKRWAQQKGVRLVLAKPDFARFGRAAPFRANDQMLALSPVCVLVLPESLGRAAAAGAPPFGPAMNLADEARRRGVRCVRIAPRSQADRLDPWLG</sequence>
<feature type="domain" description="YspA cpYpsA-related SLOG" evidence="2">
    <location>
        <begin position="182"/>
        <end position="248"/>
    </location>
</feature>
<gene>
    <name evidence="3" type="ORF">DJ019_01500</name>
</gene>
<evidence type="ECO:0000259" key="2">
    <source>
        <dbReference type="Pfam" id="PF10686"/>
    </source>
</evidence>
<dbReference type="InterPro" id="IPR019627">
    <property type="entry name" value="YAcAr"/>
</dbReference>
<organism evidence="3 4">
    <name type="scientific">Phenylobacterium kunshanense</name>
    <dbReference type="NCBI Taxonomy" id="1445034"/>
    <lineage>
        <taxon>Bacteria</taxon>
        <taxon>Pseudomonadati</taxon>
        <taxon>Pseudomonadota</taxon>
        <taxon>Alphaproteobacteria</taxon>
        <taxon>Caulobacterales</taxon>
        <taxon>Caulobacteraceae</taxon>
        <taxon>Phenylobacterium</taxon>
    </lineage>
</organism>
<dbReference type="Pfam" id="PF10686">
    <property type="entry name" value="YAcAr"/>
    <property type="match status" value="1"/>
</dbReference>
<proteinExistence type="predicted"/>
<reference evidence="3 4" key="1">
    <citation type="submission" date="2018-05" db="EMBL/GenBank/DDBJ databases">
        <authorList>
            <person name="Lanie J.A."/>
            <person name="Ng W.-L."/>
            <person name="Kazmierczak K.M."/>
            <person name="Andrzejewski T.M."/>
            <person name="Davidsen T.M."/>
            <person name="Wayne K.J."/>
            <person name="Tettelin H."/>
            <person name="Glass J.I."/>
            <person name="Rusch D."/>
            <person name="Podicherti R."/>
            <person name="Tsui H.-C.T."/>
            <person name="Winkler M.E."/>
        </authorList>
    </citation>
    <scope>NUCLEOTIDE SEQUENCE [LARGE SCALE GENOMIC DNA]</scope>
    <source>
        <strain evidence="3 4">BUT-10</strain>
    </source>
</reference>
<comment type="caution">
    <text evidence="3">The sequence shown here is derived from an EMBL/GenBank/DDBJ whole genome shotgun (WGS) entry which is preliminary data.</text>
</comment>
<evidence type="ECO:0000313" key="3">
    <source>
        <dbReference type="EMBL" id="RAK68717.1"/>
    </source>
</evidence>
<name>A0A328BNX7_9CAUL</name>
<feature type="region of interest" description="Disordered" evidence="1">
    <location>
        <begin position="166"/>
        <end position="187"/>
    </location>
</feature>
<protein>
    <submittedName>
        <fullName evidence="3">DUF2493 domain-containing protein</fullName>
    </submittedName>
</protein>
<accession>A0A328BNX7</accession>
<evidence type="ECO:0000256" key="1">
    <source>
        <dbReference type="SAM" id="MobiDB-lite"/>
    </source>
</evidence>
<evidence type="ECO:0000313" key="4">
    <source>
        <dbReference type="Proteomes" id="UP000249524"/>
    </source>
</evidence>
<dbReference type="RefSeq" id="WP_111274209.1">
    <property type="nucleotide sequence ID" value="NZ_QFYS01000001.1"/>
</dbReference>